<keyword evidence="3 11" id="KW-1134">Transmembrane beta strand</keyword>
<evidence type="ECO:0000313" key="15">
    <source>
        <dbReference type="EMBL" id="EAA8666973.1"/>
    </source>
</evidence>
<feature type="domain" description="TonB-dependent receptor-like beta-barrel" evidence="13">
    <location>
        <begin position="256"/>
        <end position="651"/>
    </location>
</feature>
<evidence type="ECO:0000256" key="3">
    <source>
        <dbReference type="ARBA" id="ARBA00022452"/>
    </source>
</evidence>
<evidence type="ECO:0000256" key="4">
    <source>
        <dbReference type="ARBA" id="ARBA00022496"/>
    </source>
</evidence>
<dbReference type="Pfam" id="PF00593">
    <property type="entry name" value="TonB_dep_Rec_b-barrel"/>
    <property type="match status" value="1"/>
</dbReference>
<keyword evidence="7" id="KW-0406">Ion transport</keyword>
<evidence type="ECO:0000256" key="10">
    <source>
        <dbReference type="ARBA" id="ARBA00023237"/>
    </source>
</evidence>
<dbReference type="AlphaFoldDB" id="A0A402QBV6"/>
<dbReference type="InterPro" id="IPR036942">
    <property type="entry name" value="Beta-barrel_TonB_sf"/>
</dbReference>
<gene>
    <name evidence="16" type="ORF">KO51_26725</name>
    <name evidence="15" type="ORF">NL99_18730</name>
</gene>
<keyword evidence="6" id="KW-0408">Iron</keyword>
<dbReference type="PANTHER" id="PTHR32552">
    <property type="entry name" value="FERRICHROME IRON RECEPTOR-RELATED"/>
    <property type="match status" value="1"/>
</dbReference>
<dbReference type="InterPro" id="IPR039426">
    <property type="entry name" value="TonB-dep_rcpt-like"/>
</dbReference>
<proteinExistence type="inferred from homology"/>
<dbReference type="Pfam" id="PF07715">
    <property type="entry name" value="Plug"/>
    <property type="match status" value="1"/>
</dbReference>
<protein>
    <submittedName>
        <fullName evidence="16">TonB-dependent receptor</fullName>
    </submittedName>
</protein>
<evidence type="ECO:0000256" key="6">
    <source>
        <dbReference type="ARBA" id="ARBA00023004"/>
    </source>
</evidence>
<dbReference type="EMBL" id="RSMR01000055">
    <property type="protein sequence ID" value="MIK94966.1"/>
    <property type="molecule type" value="Genomic_DNA"/>
</dbReference>
<evidence type="ECO:0000256" key="8">
    <source>
        <dbReference type="ARBA" id="ARBA00023077"/>
    </source>
</evidence>
<keyword evidence="5 11" id="KW-0812">Transmembrane</keyword>
<keyword evidence="10 11" id="KW-0998">Cell outer membrane</keyword>
<keyword evidence="4" id="KW-0410">Iron transport</keyword>
<accession>A0A402QBV6</accession>
<keyword evidence="9 11" id="KW-0472">Membrane</keyword>
<evidence type="ECO:0000256" key="11">
    <source>
        <dbReference type="PROSITE-ProRule" id="PRU01360"/>
    </source>
</evidence>
<evidence type="ECO:0000256" key="9">
    <source>
        <dbReference type="ARBA" id="ARBA00023136"/>
    </source>
</evidence>
<name>A0A402QBV6_SALER</name>
<evidence type="ECO:0000256" key="5">
    <source>
        <dbReference type="ARBA" id="ARBA00022692"/>
    </source>
</evidence>
<evidence type="ECO:0000313" key="16">
    <source>
        <dbReference type="EMBL" id="MIK94966.1"/>
    </source>
</evidence>
<reference evidence="16" key="1">
    <citation type="submission" date="2018-08" db="EMBL/GenBank/DDBJ databases">
        <authorList>
            <consortium name="GenomeTrakr network: Whole genome sequencing for foodborne pathogen traceback"/>
        </authorList>
    </citation>
    <scope>NUCLEOTIDE SEQUENCE [LARGE SCALE GENOMIC DNA]</scope>
    <source>
        <strain evidence="16">FLUFL-1338</strain>
        <strain evidence="15">FLUFL-367</strain>
    </source>
</reference>
<keyword evidence="2 11" id="KW-0813">Transport</keyword>
<feature type="domain" description="TonB-dependent receptor plug" evidence="14">
    <location>
        <begin position="65"/>
        <end position="171"/>
    </location>
</feature>
<dbReference type="InterPro" id="IPR000531">
    <property type="entry name" value="Beta-barrel_TonB"/>
</dbReference>
<evidence type="ECO:0000256" key="12">
    <source>
        <dbReference type="RuleBase" id="RU003357"/>
    </source>
</evidence>
<dbReference type="GO" id="GO:0009279">
    <property type="term" value="C:cell outer membrane"/>
    <property type="evidence" value="ECO:0007669"/>
    <property type="project" value="UniProtKB-SubCell"/>
</dbReference>
<keyword evidence="8 12" id="KW-0798">TonB box</keyword>
<dbReference type="PROSITE" id="PS52016">
    <property type="entry name" value="TONB_DEPENDENT_REC_3"/>
    <property type="match status" value="1"/>
</dbReference>
<evidence type="ECO:0000256" key="7">
    <source>
        <dbReference type="ARBA" id="ARBA00023065"/>
    </source>
</evidence>
<dbReference type="CDD" id="cd01347">
    <property type="entry name" value="ligand_gated_channel"/>
    <property type="match status" value="1"/>
</dbReference>
<dbReference type="InterPro" id="IPR012910">
    <property type="entry name" value="Plug_dom"/>
</dbReference>
<evidence type="ECO:0000259" key="14">
    <source>
        <dbReference type="Pfam" id="PF07715"/>
    </source>
</evidence>
<evidence type="ECO:0000256" key="2">
    <source>
        <dbReference type="ARBA" id="ARBA00022448"/>
    </source>
</evidence>
<dbReference type="Proteomes" id="UP000839834">
    <property type="component" value="Unassembled WGS sequence"/>
</dbReference>
<dbReference type="Gene3D" id="2.40.170.20">
    <property type="entry name" value="TonB-dependent receptor, beta-barrel domain"/>
    <property type="match status" value="1"/>
</dbReference>
<evidence type="ECO:0000259" key="13">
    <source>
        <dbReference type="Pfam" id="PF00593"/>
    </source>
</evidence>
<dbReference type="EMBL" id="AAACVH010000034">
    <property type="protein sequence ID" value="EAA8666973.1"/>
    <property type="molecule type" value="Genomic_DNA"/>
</dbReference>
<dbReference type="GO" id="GO:0006826">
    <property type="term" value="P:iron ion transport"/>
    <property type="evidence" value="ECO:0007669"/>
    <property type="project" value="UniProtKB-KW"/>
</dbReference>
<dbReference type="Proteomes" id="UP000885283">
    <property type="component" value="Unassembled WGS sequence"/>
</dbReference>
<keyword evidence="16" id="KW-0675">Receptor</keyword>
<dbReference type="SUPFAM" id="SSF56935">
    <property type="entry name" value="Porins"/>
    <property type="match status" value="1"/>
</dbReference>
<sequence>MKVQLALLIVAEAFMPGNERMENNIVKKHFSYKVASLVLSGLLCPLCYGDDSVIIVTADKTEQRLEDVPGSISTFSGDELERQNIEDLETLARKTPSFSFQSTGQSGFNPPVVRGLTSYATAFSSSMLMVVDGVPTLANQGFENSLVGVERVEVLRGPQSALYGKNAEGGVLNIYTRQPDNAPRMHLDGELGSRNKHVVRLDAAHPLIEDTLYIGVAGQFREQDGFIHDRYNGGWADDRKSYDGRAVIRWTPDDKSDISLRYSHLNYRDGASLWGSVSAPRYEVSSGTPGWNRSEGETVSLDIAHHFDSGISLRSITAKTDYYDKLKQDSDFMPAERFFMQRDYHLSNLSQELRLSGEQEEARWLIGIYADKTDNDLSFTNKTPLKVKTTNSALEGSSLSLFGQWLQPITDEWSLTLGGRIEHDQIEIKPKDSSAKSQRWQQFSPKVSLQYRWMPEQNLYLSYSEGFRAGGYDPFASTVNYPAYSPEKVRSYETGIKGLIAPIHLRYSVAAYYMQINDMQVQQFVAPGVTSITNAATAHSSGLEASLEYWLNEQWSVDGTIGLNRTRFERYRDGNNDYDGNKNPYAPDLTWHIGVRYDADNWYANASLDSVGSIYLDPANKYRRGSYQLLNMSASYPVNQHITLSAYAQNVTNKHYDAVGFMNGNVTVYSPPRELGMRVSYEF</sequence>
<evidence type="ECO:0000256" key="1">
    <source>
        <dbReference type="ARBA" id="ARBA00004571"/>
    </source>
</evidence>
<comment type="caution">
    <text evidence="16">The sequence shown here is derived from an EMBL/GenBank/DDBJ whole genome shotgun (WGS) entry which is preliminary data.</text>
</comment>
<comment type="subcellular location">
    <subcellularLocation>
        <location evidence="1 11">Cell outer membrane</location>
        <topology evidence="1 11">Multi-pass membrane protein</topology>
    </subcellularLocation>
</comment>
<dbReference type="PANTHER" id="PTHR32552:SF81">
    <property type="entry name" value="TONB-DEPENDENT OUTER MEMBRANE RECEPTOR"/>
    <property type="match status" value="1"/>
</dbReference>
<organism evidence="16">
    <name type="scientific">Salmonella enterica</name>
    <name type="common">Salmonella choleraesuis</name>
    <dbReference type="NCBI Taxonomy" id="28901"/>
    <lineage>
        <taxon>Bacteria</taxon>
        <taxon>Pseudomonadati</taxon>
        <taxon>Pseudomonadota</taxon>
        <taxon>Gammaproteobacteria</taxon>
        <taxon>Enterobacterales</taxon>
        <taxon>Enterobacteriaceae</taxon>
        <taxon>Salmonella</taxon>
    </lineage>
</organism>
<comment type="similarity">
    <text evidence="11 12">Belongs to the TonB-dependent receptor family.</text>
</comment>